<organism evidence="3 4">
    <name type="scientific">Oedothorax gibbosus</name>
    <dbReference type="NCBI Taxonomy" id="931172"/>
    <lineage>
        <taxon>Eukaryota</taxon>
        <taxon>Metazoa</taxon>
        <taxon>Ecdysozoa</taxon>
        <taxon>Arthropoda</taxon>
        <taxon>Chelicerata</taxon>
        <taxon>Arachnida</taxon>
        <taxon>Araneae</taxon>
        <taxon>Araneomorphae</taxon>
        <taxon>Entelegynae</taxon>
        <taxon>Araneoidea</taxon>
        <taxon>Linyphiidae</taxon>
        <taxon>Erigoninae</taxon>
        <taxon>Oedothorax</taxon>
    </lineage>
</organism>
<evidence type="ECO:0000313" key="4">
    <source>
        <dbReference type="Proteomes" id="UP000827092"/>
    </source>
</evidence>
<evidence type="ECO:0000313" key="3">
    <source>
        <dbReference type="EMBL" id="KAG8179692.1"/>
    </source>
</evidence>
<keyword evidence="2" id="KW-1133">Transmembrane helix</keyword>
<dbReference type="AlphaFoldDB" id="A0AAV6U5X2"/>
<keyword evidence="4" id="KW-1185">Reference proteome</keyword>
<feature type="transmembrane region" description="Helical" evidence="2">
    <location>
        <begin position="16"/>
        <end position="37"/>
    </location>
</feature>
<gene>
    <name evidence="3" type="ORF">JTE90_025648</name>
</gene>
<reference evidence="3 4" key="1">
    <citation type="journal article" date="2022" name="Nat. Ecol. Evol.">
        <title>A masculinizing supergene underlies an exaggerated male reproductive morph in a spider.</title>
        <authorList>
            <person name="Hendrickx F."/>
            <person name="De Corte Z."/>
            <person name="Sonet G."/>
            <person name="Van Belleghem S.M."/>
            <person name="Kostlbacher S."/>
            <person name="Vangestel C."/>
        </authorList>
    </citation>
    <scope>NUCLEOTIDE SEQUENCE [LARGE SCALE GENOMIC DNA]</scope>
    <source>
        <strain evidence="3">W744_W776</strain>
    </source>
</reference>
<comment type="caution">
    <text evidence="3">The sequence shown here is derived from an EMBL/GenBank/DDBJ whole genome shotgun (WGS) entry which is preliminary data.</text>
</comment>
<accession>A0AAV6U5X2</accession>
<name>A0AAV6U5X2_9ARAC</name>
<evidence type="ECO:0000256" key="1">
    <source>
        <dbReference type="SAM" id="MobiDB-lite"/>
    </source>
</evidence>
<protein>
    <submittedName>
        <fullName evidence="3">Uncharacterized protein</fullName>
    </submittedName>
</protein>
<keyword evidence="2" id="KW-0472">Membrane</keyword>
<keyword evidence="2" id="KW-0812">Transmembrane</keyword>
<evidence type="ECO:0000256" key="2">
    <source>
        <dbReference type="SAM" id="Phobius"/>
    </source>
</evidence>
<feature type="region of interest" description="Disordered" evidence="1">
    <location>
        <begin position="128"/>
        <end position="154"/>
    </location>
</feature>
<dbReference type="EMBL" id="JAFNEN010000607">
    <property type="protein sequence ID" value="KAG8179692.1"/>
    <property type="molecule type" value="Genomic_DNA"/>
</dbReference>
<dbReference type="Proteomes" id="UP000827092">
    <property type="component" value="Unassembled WGS sequence"/>
</dbReference>
<sequence length="172" mass="18864">MWPVLIEINYHLTSNLYPWTTAAIVFCMYISFVLFPFTRTLMEENNRDHPGIERCADSNEIGVVEDSDEIGVVEDLNETGAGGDSNGRVVGGVSNEIRVVEDSNGTGAGENSNGIRIREGLETSINEVSSSRLGSKSSRGRLRRENNLSNRPGLIINEPKLTRSRLAYGTSS</sequence>
<proteinExistence type="predicted"/>